<organism evidence="2 3">
    <name type="scientific">Kitasatospora cinereorecta</name>
    <dbReference type="NCBI Taxonomy" id="285560"/>
    <lineage>
        <taxon>Bacteria</taxon>
        <taxon>Bacillati</taxon>
        <taxon>Actinomycetota</taxon>
        <taxon>Actinomycetes</taxon>
        <taxon>Kitasatosporales</taxon>
        <taxon>Streptomycetaceae</taxon>
        <taxon>Kitasatospora</taxon>
    </lineage>
</organism>
<feature type="region of interest" description="Disordered" evidence="1">
    <location>
        <begin position="35"/>
        <end position="55"/>
    </location>
</feature>
<comment type="caution">
    <text evidence="2">The sequence shown here is derived from an EMBL/GenBank/DDBJ whole genome shotgun (WGS) entry which is preliminary data.</text>
</comment>
<evidence type="ECO:0000256" key="1">
    <source>
        <dbReference type="SAM" id="MobiDB-lite"/>
    </source>
</evidence>
<reference evidence="3" key="1">
    <citation type="journal article" date="2019" name="Int. J. Syst. Evol. Microbiol.">
        <title>The Global Catalogue of Microorganisms (GCM) 10K type strain sequencing project: providing services to taxonomists for standard genome sequencing and annotation.</title>
        <authorList>
            <consortium name="The Broad Institute Genomics Platform"/>
            <consortium name="The Broad Institute Genome Sequencing Center for Infectious Disease"/>
            <person name="Wu L."/>
            <person name="Ma J."/>
        </authorList>
    </citation>
    <scope>NUCLEOTIDE SEQUENCE [LARGE SCALE GENOMIC DNA]</scope>
    <source>
        <strain evidence="3">CGMCC 4.1622</strain>
    </source>
</reference>
<evidence type="ECO:0000313" key="2">
    <source>
        <dbReference type="EMBL" id="MFC5644539.1"/>
    </source>
</evidence>
<sequence>MIDHQVVAGPADRGPRAAREDAALRRLLSGTVFDPRAVRSAQERQDPAEEQDSRPAAHCRYAMYYAD</sequence>
<feature type="compositionally biased region" description="Basic and acidic residues" evidence="1">
    <location>
        <begin position="41"/>
        <end position="55"/>
    </location>
</feature>
<keyword evidence="3" id="KW-1185">Reference proteome</keyword>
<protein>
    <submittedName>
        <fullName evidence="2">Uncharacterized protein</fullName>
    </submittedName>
</protein>
<accession>A0ABW0VIE3</accession>
<dbReference type="EMBL" id="JBHSOC010000048">
    <property type="protein sequence ID" value="MFC5644539.1"/>
    <property type="molecule type" value="Genomic_DNA"/>
</dbReference>
<name>A0ABW0VIE3_9ACTN</name>
<dbReference type="Proteomes" id="UP001596066">
    <property type="component" value="Unassembled WGS sequence"/>
</dbReference>
<dbReference type="RefSeq" id="WP_346147178.1">
    <property type="nucleotide sequence ID" value="NZ_BAAAUA010000032.1"/>
</dbReference>
<proteinExistence type="predicted"/>
<evidence type="ECO:0000313" key="3">
    <source>
        <dbReference type="Proteomes" id="UP001596066"/>
    </source>
</evidence>
<gene>
    <name evidence="2" type="ORF">ACFPZF_24645</name>
</gene>